<name>A0ABR2MKV6_9ASPA</name>
<dbReference type="Proteomes" id="UP001412067">
    <property type="component" value="Unassembled WGS sequence"/>
</dbReference>
<organism evidence="2 3">
    <name type="scientific">Platanthera guangdongensis</name>
    <dbReference type="NCBI Taxonomy" id="2320717"/>
    <lineage>
        <taxon>Eukaryota</taxon>
        <taxon>Viridiplantae</taxon>
        <taxon>Streptophyta</taxon>
        <taxon>Embryophyta</taxon>
        <taxon>Tracheophyta</taxon>
        <taxon>Spermatophyta</taxon>
        <taxon>Magnoliopsida</taxon>
        <taxon>Liliopsida</taxon>
        <taxon>Asparagales</taxon>
        <taxon>Orchidaceae</taxon>
        <taxon>Orchidoideae</taxon>
        <taxon>Orchideae</taxon>
        <taxon>Orchidinae</taxon>
        <taxon>Platanthera</taxon>
    </lineage>
</organism>
<feature type="region of interest" description="Disordered" evidence="1">
    <location>
        <begin position="349"/>
        <end position="370"/>
    </location>
</feature>
<evidence type="ECO:0000313" key="2">
    <source>
        <dbReference type="EMBL" id="KAK8964314.1"/>
    </source>
</evidence>
<protein>
    <submittedName>
        <fullName evidence="2">Uncharacterized protein</fullName>
    </submittedName>
</protein>
<feature type="compositionally biased region" description="Basic and acidic residues" evidence="1">
    <location>
        <begin position="424"/>
        <end position="437"/>
    </location>
</feature>
<feature type="compositionally biased region" description="Low complexity" evidence="1">
    <location>
        <begin position="316"/>
        <end position="327"/>
    </location>
</feature>
<feature type="region of interest" description="Disordered" evidence="1">
    <location>
        <begin position="316"/>
        <end position="335"/>
    </location>
</feature>
<comment type="caution">
    <text evidence="2">The sequence shown here is derived from an EMBL/GenBank/DDBJ whole genome shotgun (WGS) entry which is preliminary data.</text>
</comment>
<feature type="compositionally biased region" description="Basic and acidic residues" evidence="1">
    <location>
        <begin position="407"/>
        <end position="416"/>
    </location>
</feature>
<evidence type="ECO:0000313" key="3">
    <source>
        <dbReference type="Proteomes" id="UP001412067"/>
    </source>
</evidence>
<dbReference type="EMBL" id="JBBWWR010000007">
    <property type="protein sequence ID" value="KAK8964314.1"/>
    <property type="molecule type" value="Genomic_DNA"/>
</dbReference>
<gene>
    <name evidence="2" type="ORF">KSP40_PGU011288</name>
</gene>
<keyword evidence="3" id="KW-1185">Reference proteome</keyword>
<proteinExistence type="predicted"/>
<evidence type="ECO:0000256" key="1">
    <source>
        <dbReference type="SAM" id="MobiDB-lite"/>
    </source>
</evidence>
<dbReference type="PANTHER" id="PTHR35507:SF1">
    <property type="entry name" value="TMF_TATA_BD DOMAIN-CONTAINING PROTEIN"/>
    <property type="match status" value="1"/>
</dbReference>
<sequence length="467" mass="52305">MAAGDGFASASAALSRIHLRLRPSLHRLSHTFSEPTRPIISTRRQVAWVTLEGRLVGAAEATSYKSVGKGLSPSEAAAWELFTPLHRVLLVAIVAIASSRTSRSRRISQLQHSVDIRDEVLRKMQEKLDDLCKQMRLINDESRIASSLNVHTLNGEVMADASEAKLCHCGTRVLHMDLDSCIVPLCSSQSIQTKDVHVTELSKDKLFENNHEITSEQDERRMSDLSDFCWSVASSADIQPVHLSTLAEEQELYNLRNECEEKDATIKDLRTAADDSNAASSKKIAELEEIIRRKNMITMELKKDIAVLEKQVKNLTRLQRQSSSSSTASITPVRTHQIPIMAENILYDMSSTSPSSSDCGSPDRNRSNSSCISADQILRRCAEQRRQQQASSSDLKEERSSVSPLLKENRVNRKGEANPAARQRRFEGNSAARERRAAVSSAMDNNNTKKARRRNFQEEKTSHKKWV</sequence>
<dbReference type="PANTHER" id="PTHR35507">
    <property type="entry name" value="OS09G0488600 PROTEIN"/>
    <property type="match status" value="1"/>
</dbReference>
<accession>A0ABR2MKV6</accession>
<feature type="region of interest" description="Disordered" evidence="1">
    <location>
        <begin position="382"/>
        <end position="467"/>
    </location>
</feature>
<feature type="compositionally biased region" description="Low complexity" evidence="1">
    <location>
        <begin position="350"/>
        <end position="360"/>
    </location>
</feature>
<reference evidence="2 3" key="1">
    <citation type="journal article" date="2022" name="Nat. Plants">
        <title>Genomes of leafy and leafless Platanthera orchids illuminate the evolution of mycoheterotrophy.</title>
        <authorList>
            <person name="Li M.H."/>
            <person name="Liu K.W."/>
            <person name="Li Z."/>
            <person name="Lu H.C."/>
            <person name="Ye Q.L."/>
            <person name="Zhang D."/>
            <person name="Wang J.Y."/>
            <person name="Li Y.F."/>
            <person name="Zhong Z.M."/>
            <person name="Liu X."/>
            <person name="Yu X."/>
            <person name="Liu D.K."/>
            <person name="Tu X.D."/>
            <person name="Liu B."/>
            <person name="Hao Y."/>
            <person name="Liao X.Y."/>
            <person name="Jiang Y.T."/>
            <person name="Sun W.H."/>
            <person name="Chen J."/>
            <person name="Chen Y.Q."/>
            <person name="Ai Y."/>
            <person name="Zhai J.W."/>
            <person name="Wu S.S."/>
            <person name="Zhou Z."/>
            <person name="Hsiao Y.Y."/>
            <person name="Wu W.L."/>
            <person name="Chen Y.Y."/>
            <person name="Lin Y.F."/>
            <person name="Hsu J.L."/>
            <person name="Li C.Y."/>
            <person name="Wang Z.W."/>
            <person name="Zhao X."/>
            <person name="Zhong W.Y."/>
            <person name="Ma X.K."/>
            <person name="Ma L."/>
            <person name="Huang J."/>
            <person name="Chen G.Z."/>
            <person name="Huang M.Z."/>
            <person name="Huang L."/>
            <person name="Peng D.H."/>
            <person name="Luo Y.B."/>
            <person name="Zou S.Q."/>
            <person name="Chen S.P."/>
            <person name="Lan S."/>
            <person name="Tsai W.C."/>
            <person name="Van de Peer Y."/>
            <person name="Liu Z.J."/>
        </authorList>
    </citation>
    <scope>NUCLEOTIDE SEQUENCE [LARGE SCALE GENOMIC DNA]</scope>
    <source>
        <strain evidence="2">Lor288</strain>
    </source>
</reference>